<evidence type="ECO:0000313" key="6">
    <source>
        <dbReference type="Proteomes" id="UP000809440"/>
    </source>
</evidence>
<dbReference type="OrthoDB" id="9769653at2"/>
<dbReference type="GO" id="GO:0016020">
    <property type="term" value="C:membrane"/>
    <property type="evidence" value="ECO:0007669"/>
    <property type="project" value="GOC"/>
</dbReference>
<dbReference type="PANTHER" id="PTHR12879">
    <property type="entry name" value="SPHINGOLIPID DELTA 4 DESATURASE/C-4 HYDROXYLASE PROTEIN DES2"/>
    <property type="match status" value="1"/>
</dbReference>
<feature type="transmembrane region" description="Helical" evidence="1">
    <location>
        <begin position="34"/>
        <end position="54"/>
    </location>
</feature>
<proteinExistence type="predicted"/>
<accession>A0A9Q2NVP1</accession>
<protein>
    <submittedName>
        <fullName evidence="3">Fatty acid desaturase family protein</fullName>
    </submittedName>
</protein>
<keyword evidence="1" id="KW-0472">Membrane</keyword>
<dbReference type="PANTHER" id="PTHR12879:SF8">
    <property type="entry name" value="SPHINGOLIPID DELTA(4)-DESATURASE DES1"/>
    <property type="match status" value="1"/>
</dbReference>
<feature type="transmembrane region" description="Helical" evidence="1">
    <location>
        <begin position="60"/>
        <end position="78"/>
    </location>
</feature>
<dbReference type="EMBL" id="JAFBXE010000002">
    <property type="protein sequence ID" value="MBM2411523.1"/>
    <property type="molecule type" value="Genomic_DNA"/>
</dbReference>
<gene>
    <name evidence="3" type="ORF">JQX41_04365</name>
    <name evidence="4" type="ORF">JQX48_04365</name>
</gene>
<evidence type="ECO:0000313" key="5">
    <source>
        <dbReference type="Proteomes" id="UP000755667"/>
    </source>
</evidence>
<dbReference type="Proteomes" id="UP000809440">
    <property type="component" value="Unassembled WGS sequence"/>
</dbReference>
<dbReference type="GeneID" id="62642080"/>
<evidence type="ECO:0000313" key="4">
    <source>
        <dbReference type="EMBL" id="MBM2416190.1"/>
    </source>
</evidence>
<dbReference type="RefSeq" id="WP_085631305.1">
    <property type="nucleotide sequence ID" value="NZ_JAFBWU010000002.1"/>
</dbReference>
<dbReference type="Pfam" id="PF00487">
    <property type="entry name" value="FA_desaturase"/>
    <property type="match status" value="1"/>
</dbReference>
<dbReference type="Proteomes" id="UP000755667">
    <property type="component" value="Unassembled WGS sequence"/>
</dbReference>
<dbReference type="GO" id="GO:0046513">
    <property type="term" value="P:ceramide biosynthetic process"/>
    <property type="evidence" value="ECO:0007669"/>
    <property type="project" value="TreeGrafter"/>
</dbReference>
<reference evidence="3 6" key="1">
    <citation type="submission" date="2021-01" db="EMBL/GenBank/DDBJ databases">
        <title>Diatom-associated Roseobacters Show Island Model of Population Structure.</title>
        <authorList>
            <person name="Qu L."/>
            <person name="Feng X."/>
            <person name="Chen Y."/>
            <person name="Li L."/>
            <person name="Wang X."/>
            <person name="Hu Z."/>
            <person name="Wang H."/>
            <person name="Luo H."/>
        </authorList>
    </citation>
    <scope>NUCLEOTIDE SEQUENCE</scope>
    <source>
        <strain evidence="4 6">CC28-63</strain>
        <strain evidence="3">CC28-69</strain>
    </source>
</reference>
<dbReference type="InterPro" id="IPR005804">
    <property type="entry name" value="FA_desaturase_dom"/>
</dbReference>
<keyword evidence="6" id="KW-1185">Reference proteome</keyword>
<keyword evidence="1" id="KW-1133">Transmembrane helix</keyword>
<evidence type="ECO:0000256" key="1">
    <source>
        <dbReference type="SAM" id="Phobius"/>
    </source>
</evidence>
<keyword evidence="1" id="KW-0812">Transmembrane</keyword>
<dbReference type="EMBL" id="JAFBXF010000002">
    <property type="protein sequence ID" value="MBM2416190.1"/>
    <property type="molecule type" value="Genomic_DNA"/>
</dbReference>
<dbReference type="AlphaFoldDB" id="A0A9Q2NVP1"/>
<dbReference type="InterPro" id="IPR039393">
    <property type="entry name" value="Rhizopine-oxygenase-like"/>
</dbReference>
<sequence>MSTDVRTPITQAMQEGALTRRELKALMVRSDGPALWRVLVFSLALVATSGLIALTYDSWWIWPAMFVHGVVIVHLFALQHECVHYTVFKTRKLNDIFGNICGYAIILPFQQFRYEHCNHHTYTQLKGQDPELIELPISVWKYLWYISSVPYWRNKFSQILRNGAGRLNDEDRTFLTKYEAPIIIREARLMLAFYALIAVVSVFMGWTWPLWYWLVPLFLGEPVMRAIRLTEHVGRPNVDDMKENTRTSLVSGPMRFLCWNMNYHAEHHYAASVPFHALPKLHEKLQGYVYVEERGYLGAHVDIIRQLLGRKPRSDSEARKA</sequence>
<feature type="transmembrane region" description="Helical" evidence="1">
    <location>
        <begin position="191"/>
        <end position="214"/>
    </location>
</feature>
<feature type="domain" description="Fatty acid desaturase" evidence="2">
    <location>
        <begin position="58"/>
        <end position="288"/>
    </location>
</feature>
<name>A0A9Q2NVP1_9RHOB</name>
<evidence type="ECO:0000313" key="3">
    <source>
        <dbReference type="EMBL" id="MBM2411523.1"/>
    </source>
</evidence>
<dbReference type="GO" id="GO:0042284">
    <property type="term" value="F:sphingolipid delta-4 desaturase activity"/>
    <property type="evidence" value="ECO:0007669"/>
    <property type="project" value="TreeGrafter"/>
</dbReference>
<organism evidence="3 5">
    <name type="scientific">Marivita cryptomonadis</name>
    <dbReference type="NCBI Taxonomy" id="505252"/>
    <lineage>
        <taxon>Bacteria</taxon>
        <taxon>Pseudomonadati</taxon>
        <taxon>Pseudomonadota</taxon>
        <taxon>Alphaproteobacteria</taxon>
        <taxon>Rhodobacterales</taxon>
        <taxon>Roseobacteraceae</taxon>
        <taxon>Marivita</taxon>
    </lineage>
</organism>
<dbReference type="CDD" id="cd03511">
    <property type="entry name" value="Rhizopine-oxygenase-like"/>
    <property type="match status" value="1"/>
</dbReference>
<comment type="caution">
    <text evidence="3">The sequence shown here is derived from an EMBL/GenBank/DDBJ whole genome shotgun (WGS) entry which is preliminary data.</text>
</comment>
<evidence type="ECO:0000259" key="2">
    <source>
        <dbReference type="Pfam" id="PF00487"/>
    </source>
</evidence>